<dbReference type="SUPFAM" id="SSF51261">
    <property type="entry name" value="Duplicated hybrid motif"/>
    <property type="match status" value="1"/>
</dbReference>
<dbReference type="Pfam" id="PF01551">
    <property type="entry name" value="Peptidase_M23"/>
    <property type="match status" value="1"/>
</dbReference>
<dbReference type="InterPro" id="IPR011055">
    <property type="entry name" value="Dup_hybrid_motif"/>
</dbReference>
<sequence length="321" mass="37324">MSKLDLNKFGAHFINEEFELLYKTTSKDFQNLLGLNEFQNICHSYKQGIQKLEKFSEKEWFGTTQVIWIDQNKEKAIQLAYDPRQVITGFYLKPFITYDSDKRRTKNQYRMPIRDEWFVFWGGTNEFDNYHYAYENQRYAYDLVRVINGVTYEGTNLINENYFAFGKDIVAPLNGKVVEVVDGIKDNVPGKMNEQYPTGNYIVIEHSNKENSMIAHFKNGSILVKEGEHVKEGQLLGLCGNSGNSSEAHIHFQVMDRPQFEKAKSIRIQFQNHLEPVQGDTVTSWPLDDNKMDTFDKIENSLTFTDIVLTIPKIIGQYFKG</sequence>
<comment type="caution">
    <text evidence="2">The sequence shown here is derived from an EMBL/GenBank/DDBJ whole genome shotgun (WGS) entry which is preliminary data.</text>
</comment>
<organism evidence="2 3">
    <name type="scientific">Psychrobacillus faecigallinarum</name>
    <dbReference type="NCBI Taxonomy" id="2762235"/>
    <lineage>
        <taxon>Bacteria</taxon>
        <taxon>Bacillati</taxon>
        <taxon>Bacillota</taxon>
        <taxon>Bacilli</taxon>
        <taxon>Bacillales</taxon>
        <taxon>Bacillaceae</taxon>
        <taxon>Psychrobacillus</taxon>
    </lineage>
</organism>
<dbReference type="InterPro" id="IPR050570">
    <property type="entry name" value="Cell_wall_metabolism_enzyme"/>
</dbReference>
<proteinExistence type="predicted"/>
<accession>A0ABR8R625</accession>
<feature type="domain" description="M23ase beta-sheet core" evidence="1">
    <location>
        <begin position="166"/>
        <end position="256"/>
    </location>
</feature>
<dbReference type="PANTHER" id="PTHR21666">
    <property type="entry name" value="PEPTIDASE-RELATED"/>
    <property type="match status" value="1"/>
</dbReference>
<dbReference type="EMBL" id="JACSQO010000001">
    <property type="protein sequence ID" value="MBD7943234.1"/>
    <property type="molecule type" value="Genomic_DNA"/>
</dbReference>
<name>A0ABR8R625_9BACI</name>
<evidence type="ECO:0000259" key="1">
    <source>
        <dbReference type="Pfam" id="PF01551"/>
    </source>
</evidence>
<evidence type="ECO:0000313" key="3">
    <source>
        <dbReference type="Proteomes" id="UP000640786"/>
    </source>
</evidence>
<dbReference type="PANTHER" id="PTHR21666:SF270">
    <property type="entry name" value="MUREIN HYDROLASE ACTIVATOR ENVC"/>
    <property type="match status" value="1"/>
</dbReference>
<dbReference type="RefSeq" id="WP_191696604.1">
    <property type="nucleotide sequence ID" value="NZ_JACSQO010000001.1"/>
</dbReference>
<reference evidence="2 3" key="1">
    <citation type="submission" date="2020-08" db="EMBL/GenBank/DDBJ databases">
        <title>A Genomic Blueprint of the Chicken Gut Microbiome.</title>
        <authorList>
            <person name="Gilroy R."/>
            <person name="Ravi A."/>
            <person name="Getino M."/>
            <person name="Pursley I."/>
            <person name="Horton D.L."/>
            <person name="Alikhan N.-F."/>
            <person name="Baker D."/>
            <person name="Gharbi K."/>
            <person name="Hall N."/>
            <person name="Watson M."/>
            <person name="Adriaenssens E.M."/>
            <person name="Foster-Nyarko E."/>
            <person name="Jarju S."/>
            <person name="Secka A."/>
            <person name="Antonio M."/>
            <person name="Oren A."/>
            <person name="Chaudhuri R."/>
            <person name="La Ragione R.M."/>
            <person name="Hildebrand F."/>
            <person name="Pallen M.J."/>
        </authorList>
    </citation>
    <scope>NUCLEOTIDE SEQUENCE [LARGE SCALE GENOMIC DNA]</scope>
    <source>
        <strain evidence="2 3">Sa2BUA9</strain>
    </source>
</reference>
<protein>
    <submittedName>
        <fullName evidence="2">M23 family metallopeptidase</fullName>
    </submittedName>
</protein>
<evidence type="ECO:0000313" key="2">
    <source>
        <dbReference type="EMBL" id="MBD7943234.1"/>
    </source>
</evidence>
<dbReference type="Proteomes" id="UP000640786">
    <property type="component" value="Unassembled WGS sequence"/>
</dbReference>
<keyword evidence="3" id="KW-1185">Reference proteome</keyword>
<dbReference type="InterPro" id="IPR016047">
    <property type="entry name" value="M23ase_b-sheet_dom"/>
</dbReference>
<dbReference type="CDD" id="cd12797">
    <property type="entry name" value="M23_peptidase"/>
    <property type="match status" value="1"/>
</dbReference>
<dbReference type="Gene3D" id="2.70.70.10">
    <property type="entry name" value="Glucose Permease (Domain IIA)"/>
    <property type="match status" value="1"/>
</dbReference>
<gene>
    <name evidence="2" type="ORF">H9650_03810</name>
</gene>